<accession>A0A916NCI0</accession>
<dbReference type="InterPro" id="IPR044878">
    <property type="entry name" value="UbiA_sf"/>
</dbReference>
<comment type="function">
    <text evidence="8">Conversion of 1,4-dihydroxy-2-naphthoate (DHNA) to demethylmenaquinone (DMK).</text>
</comment>
<dbReference type="PIRSF" id="PIRSF005355">
    <property type="entry name" value="UBIAD1"/>
    <property type="match status" value="1"/>
</dbReference>
<feature type="transmembrane region" description="Helical" evidence="8">
    <location>
        <begin position="194"/>
        <end position="211"/>
    </location>
</feature>
<evidence type="ECO:0000256" key="9">
    <source>
        <dbReference type="NCBIfam" id="TIGR00751"/>
    </source>
</evidence>
<evidence type="ECO:0000313" key="10">
    <source>
        <dbReference type="EMBL" id="CAG5004591.1"/>
    </source>
</evidence>
<evidence type="ECO:0000256" key="5">
    <source>
        <dbReference type="ARBA" id="ARBA00022692"/>
    </source>
</evidence>
<dbReference type="InterPro" id="IPR004657">
    <property type="entry name" value="MenA"/>
</dbReference>
<feature type="transmembrane region" description="Helical" evidence="8">
    <location>
        <begin position="108"/>
        <end position="128"/>
    </location>
</feature>
<dbReference type="CDD" id="cd13962">
    <property type="entry name" value="PT_UbiA_UBIAD1"/>
    <property type="match status" value="1"/>
</dbReference>
<comment type="similarity">
    <text evidence="8">Belongs to the MenA family. Type 1 subfamily.</text>
</comment>
<name>A0A916NCI0_9BACT</name>
<evidence type="ECO:0000256" key="1">
    <source>
        <dbReference type="ARBA" id="ARBA00004141"/>
    </source>
</evidence>
<evidence type="ECO:0000256" key="3">
    <source>
        <dbReference type="ARBA" id="ARBA00022475"/>
    </source>
</evidence>
<keyword evidence="11" id="KW-1185">Reference proteome</keyword>
<comment type="pathway">
    <text evidence="8">Quinol/quinone metabolism; menaquinone biosynthesis; menaquinol from 1,4-dihydroxy-2-naphthoate: step 1/2.</text>
</comment>
<dbReference type="Proteomes" id="UP000680038">
    <property type="component" value="Unassembled WGS sequence"/>
</dbReference>
<comment type="subcellular location">
    <subcellularLocation>
        <location evidence="8">Cell membrane</location>
        <topology evidence="8">Multi-pass membrane protein</topology>
    </subcellularLocation>
    <subcellularLocation>
        <location evidence="1">Membrane</location>
        <topology evidence="1">Multi-pass membrane protein</topology>
    </subcellularLocation>
</comment>
<evidence type="ECO:0000256" key="4">
    <source>
        <dbReference type="ARBA" id="ARBA00022679"/>
    </source>
</evidence>
<evidence type="ECO:0000256" key="2">
    <source>
        <dbReference type="ARBA" id="ARBA00022428"/>
    </source>
</evidence>
<dbReference type="Gene3D" id="1.10.357.140">
    <property type="entry name" value="UbiA prenyltransferase"/>
    <property type="match status" value="1"/>
</dbReference>
<keyword evidence="6 8" id="KW-1133">Transmembrane helix</keyword>
<comment type="caution">
    <text evidence="10">The sequence shown here is derived from an EMBL/GenBank/DDBJ whole genome shotgun (WGS) entry which is preliminary data.</text>
</comment>
<dbReference type="GO" id="GO:0005886">
    <property type="term" value="C:plasma membrane"/>
    <property type="evidence" value="ECO:0007669"/>
    <property type="project" value="UniProtKB-SubCell"/>
</dbReference>
<dbReference type="PANTHER" id="PTHR13929:SF0">
    <property type="entry name" value="UBIA PRENYLTRANSFERASE DOMAIN-CONTAINING PROTEIN 1"/>
    <property type="match status" value="1"/>
</dbReference>
<gene>
    <name evidence="10" type="primary">menA_2</name>
    <name evidence="8" type="synonym">menA</name>
    <name evidence="10" type="ORF">DYBT9275_03402</name>
</gene>
<keyword evidence="5 8" id="KW-0812">Transmembrane</keyword>
<feature type="transmembrane region" description="Helical" evidence="8">
    <location>
        <begin position="30"/>
        <end position="47"/>
    </location>
</feature>
<feature type="transmembrane region" description="Helical" evidence="8">
    <location>
        <begin position="237"/>
        <end position="257"/>
    </location>
</feature>
<dbReference type="InterPro" id="IPR000537">
    <property type="entry name" value="UbiA_prenyltransferase"/>
</dbReference>
<keyword evidence="2 8" id="KW-0474">Menaquinone biosynthesis</keyword>
<keyword evidence="7 8" id="KW-0472">Membrane</keyword>
<organism evidence="10 11">
    <name type="scientific">Dyadobacter helix</name>
    <dbReference type="NCBI Taxonomy" id="2822344"/>
    <lineage>
        <taxon>Bacteria</taxon>
        <taxon>Pseudomonadati</taxon>
        <taxon>Bacteroidota</taxon>
        <taxon>Cytophagia</taxon>
        <taxon>Cytophagales</taxon>
        <taxon>Spirosomataceae</taxon>
        <taxon>Dyadobacter</taxon>
    </lineage>
</organism>
<dbReference type="GO" id="GO:0042371">
    <property type="term" value="P:vitamin K biosynthetic process"/>
    <property type="evidence" value="ECO:0007669"/>
    <property type="project" value="TreeGrafter"/>
</dbReference>
<reference evidence="10" key="1">
    <citation type="submission" date="2021-04" db="EMBL/GenBank/DDBJ databases">
        <authorList>
            <person name="Rodrigo-Torres L."/>
            <person name="Arahal R. D."/>
            <person name="Lucena T."/>
        </authorList>
    </citation>
    <scope>NUCLEOTIDE SEQUENCE</scope>
    <source>
        <strain evidence="10">CECT 9275</strain>
    </source>
</reference>
<dbReference type="PANTHER" id="PTHR13929">
    <property type="entry name" value="1,4-DIHYDROXY-2-NAPHTHOATE OCTAPRENYLTRANSFERASE"/>
    <property type="match status" value="1"/>
</dbReference>
<dbReference type="HAMAP" id="MF_01937">
    <property type="entry name" value="MenA_1"/>
    <property type="match status" value="1"/>
</dbReference>
<feature type="transmembrane region" description="Helical" evidence="8">
    <location>
        <begin position="168"/>
        <end position="188"/>
    </location>
</feature>
<feature type="transmembrane region" description="Helical" evidence="8">
    <location>
        <begin position="294"/>
        <end position="314"/>
    </location>
</feature>
<dbReference type="GO" id="GO:0009234">
    <property type="term" value="P:menaquinone biosynthetic process"/>
    <property type="evidence" value="ECO:0007669"/>
    <property type="project" value="UniProtKB-UniRule"/>
</dbReference>
<feature type="transmembrane region" description="Helical" evidence="8">
    <location>
        <begin position="134"/>
        <end position="156"/>
    </location>
</feature>
<dbReference type="InterPro" id="IPR026046">
    <property type="entry name" value="UBIAD1"/>
</dbReference>
<evidence type="ECO:0000256" key="6">
    <source>
        <dbReference type="ARBA" id="ARBA00022989"/>
    </source>
</evidence>
<dbReference type="EMBL" id="CAJRAF010000002">
    <property type="protein sequence ID" value="CAG5004591.1"/>
    <property type="molecule type" value="Genomic_DNA"/>
</dbReference>
<sequence>MKAAGSFPGCLFTISASNMKPWIEAARPRTLPLSLSCILMGCFLAAANGKFSWPVALLSVLTTIFLQVLSNFANDYGDAVNGKDTELRQGPKRAVHAGQITASAMLKAIILFALFSFISGISLLTIALRNAPANTFWVFLGIGIACIIAAITYTAGKRPYGYVGLGDLSVLIFFGWVGVIGSSYLHTLIWNWDLILPATSCGLFAVGVLNINNIRDIESDKATGKNSIPVRLGRKKAVVYHWLILLTGMACVLIYTVQHFSGYTSFIFLLSFPLFIRNGMAVSKLTDARELDPYLKQMALSTLFFVILFGLGTIL</sequence>
<keyword evidence="4 8" id="KW-0808">Transferase</keyword>
<dbReference type="NCBIfam" id="NF004750">
    <property type="entry name" value="PRK06080.1-2"/>
    <property type="match status" value="1"/>
</dbReference>
<evidence type="ECO:0000256" key="8">
    <source>
        <dbReference type="HAMAP-Rule" id="MF_01937"/>
    </source>
</evidence>
<proteinExistence type="inferred from homology"/>
<feature type="transmembrane region" description="Helical" evidence="8">
    <location>
        <begin position="53"/>
        <end position="73"/>
    </location>
</feature>
<comment type="catalytic activity">
    <reaction evidence="8">
        <text>an all-trans-polyprenyl diphosphate + 1,4-dihydroxy-2-naphthoate + H(+) = a 2-demethylmenaquinol + CO2 + diphosphate</text>
        <dbReference type="Rhea" id="RHEA:26478"/>
        <dbReference type="Rhea" id="RHEA-COMP:9563"/>
        <dbReference type="Rhea" id="RHEA-COMP:9564"/>
        <dbReference type="ChEBI" id="CHEBI:11173"/>
        <dbReference type="ChEBI" id="CHEBI:15378"/>
        <dbReference type="ChEBI" id="CHEBI:16526"/>
        <dbReference type="ChEBI" id="CHEBI:33019"/>
        <dbReference type="ChEBI" id="CHEBI:55437"/>
        <dbReference type="ChEBI" id="CHEBI:58914"/>
        <dbReference type="EC" id="2.5.1.74"/>
    </reaction>
</comment>
<dbReference type="AlphaFoldDB" id="A0A916NCI0"/>
<keyword evidence="3 8" id="KW-1003">Cell membrane</keyword>
<dbReference type="GO" id="GO:0046428">
    <property type="term" value="F:1,4-dihydroxy-2-naphthoate polyprenyltransferase activity"/>
    <property type="evidence" value="ECO:0007669"/>
    <property type="project" value="UniProtKB-UniRule"/>
</dbReference>
<dbReference type="Pfam" id="PF01040">
    <property type="entry name" value="UbiA"/>
    <property type="match status" value="1"/>
</dbReference>
<protein>
    <recommendedName>
        <fullName evidence="8 9">1,4-dihydroxy-2-naphthoate octaprenyltransferase</fullName>
        <shortName evidence="8">DHNA-octaprenyltransferase</shortName>
        <ecNumber evidence="8 9">2.5.1.74</ecNumber>
    </recommendedName>
</protein>
<evidence type="ECO:0000313" key="11">
    <source>
        <dbReference type="Proteomes" id="UP000680038"/>
    </source>
</evidence>
<evidence type="ECO:0000256" key="7">
    <source>
        <dbReference type="ARBA" id="ARBA00023136"/>
    </source>
</evidence>
<dbReference type="EC" id="2.5.1.74" evidence="8 9"/>
<dbReference type="NCBIfam" id="TIGR00751">
    <property type="entry name" value="menA"/>
    <property type="match status" value="1"/>
</dbReference>
<dbReference type="Gene3D" id="1.20.120.1780">
    <property type="entry name" value="UbiA prenyltransferase"/>
    <property type="match status" value="1"/>
</dbReference>